<reference evidence="4" key="1">
    <citation type="journal article" date="2021" name="ISME J.">
        <title>Evolutionary origin and ecological implication of a unique nif island in free-living Bradyrhizobium lineages.</title>
        <authorList>
            <person name="Tao J."/>
        </authorList>
    </citation>
    <scope>NUCLEOTIDE SEQUENCE [LARGE SCALE GENOMIC DNA]</scope>
    <source>
        <strain evidence="4">SZCCT0434</strain>
    </source>
</reference>
<keyword evidence="4" id="KW-1185">Reference proteome</keyword>
<dbReference type="Proteomes" id="UP001315278">
    <property type="component" value="Unassembled WGS sequence"/>
</dbReference>
<name>A0ABS5FLW0_9BRAD</name>
<feature type="signal peptide" evidence="2">
    <location>
        <begin position="1"/>
        <end position="26"/>
    </location>
</feature>
<feature type="chain" id="PRO_5045796043" evidence="2">
    <location>
        <begin position="27"/>
        <end position="171"/>
    </location>
</feature>
<evidence type="ECO:0000256" key="2">
    <source>
        <dbReference type="SAM" id="SignalP"/>
    </source>
</evidence>
<evidence type="ECO:0000313" key="3">
    <source>
        <dbReference type="EMBL" id="MBR0797649.1"/>
    </source>
</evidence>
<keyword evidence="2" id="KW-0732">Signal</keyword>
<proteinExistence type="predicted"/>
<protein>
    <submittedName>
        <fullName evidence="3">Uncharacterized protein</fullName>
    </submittedName>
</protein>
<gene>
    <name evidence="3" type="ORF">JQ615_19885</name>
</gene>
<feature type="compositionally biased region" description="Basic and acidic residues" evidence="1">
    <location>
        <begin position="106"/>
        <end position="132"/>
    </location>
</feature>
<dbReference type="EMBL" id="JAFCJH010000020">
    <property type="protein sequence ID" value="MBR0797649.1"/>
    <property type="molecule type" value="Genomic_DNA"/>
</dbReference>
<organism evidence="3 4">
    <name type="scientific">Bradyrhizobium jicamae</name>
    <dbReference type="NCBI Taxonomy" id="280332"/>
    <lineage>
        <taxon>Bacteria</taxon>
        <taxon>Pseudomonadati</taxon>
        <taxon>Pseudomonadota</taxon>
        <taxon>Alphaproteobacteria</taxon>
        <taxon>Hyphomicrobiales</taxon>
        <taxon>Nitrobacteraceae</taxon>
        <taxon>Bradyrhizobium</taxon>
    </lineage>
</organism>
<dbReference type="RefSeq" id="WP_212493441.1">
    <property type="nucleotide sequence ID" value="NZ_JAFCJH010000020.1"/>
</dbReference>
<evidence type="ECO:0000256" key="1">
    <source>
        <dbReference type="SAM" id="MobiDB-lite"/>
    </source>
</evidence>
<sequence>MPIAMSLSKVSLTFAATVLLGGAAIAQSAPDTENGRYALSPAGDGYLRLDTRTGAVSNCTNSNTGWACYAVPDERAAMDAEIGRLQADNDRLKTELAAREPTIPGKTDEALPKSDQLKKPEPKTAEGDRKIEIPLPSDQDVDRVMSFLERAWRRLVEMANRVQRDVNGGKI</sequence>
<feature type="region of interest" description="Disordered" evidence="1">
    <location>
        <begin position="95"/>
        <end position="135"/>
    </location>
</feature>
<evidence type="ECO:0000313" key="4">
    <source>
        <dbReference type="Proteomes" id="UP001315278"/>
    </source>
</evidence>
<comment type="caution">
    <text evidence="3">The sequence shown here is derived from an EMBL/GenBank/DDBJ whole genome shotgun (WGS) entry which is preliminary data.</text>
</comment>
<accession>A0ABS5FLW0</accession>